<comment type="caution">
    <text evidence="12">The sequence shown here is derived from an EMBL/GenBank/DDBJ whole genome shotgun (WGS) entry which is preliminary data.</text>
</comment>
<dbReference type="Gene3D" id="3.40.30.50">
    <property type="entry name" value="Sep15/SelM thioredoxin-like domain, active-site redox motif"/>
    <property type="match status" value="1"/>
</dbReference>
<reference evidence="9" key="1">
    <citation type="journal article" date="2015" name="Genom Data">
        <title>Genome sequences of six Phytophthora species associated with forests in New Zealand.</title>
        <authorList>
            <person name="Studholme D.J."/>
            <person name="McDougal R.L."/>
            <person name="Sambles C."/>
            <person name="Hansen E."/>
            <person name="Hardy G."/>
            <person name="Grant M."/>
            <person name="Ganley R.J."/>
            <person name="Williams N.M."/>
        </authorList>
    </citation>
    <scope>NUCLEOTIDE SEQUENCE</scope>
    <source>
        <strain evidence="9">NZFS 2646</strain>
        <strain evidence="10">NZFS 3630</strain>
    </source>
</reference>
<evidence type="ECO:0000313" key="12">
    <source>
        <dbReference type="EMBL" id="RLN76965.1"/>
    </source>
</evidence>
<keyword evidence="4" id="KW-0256">Endoplasmic reticulum</keyword>
<feature type="signal peptide" evidence="7">
    <location>
        <begin position="1"/>
        <end position="16"/>
    </location>
</feature>
<evidence type="ECO:0000256" key="4">
    <source>
        <dbReference type="ARBA" id="ARBA00022824"/>
    </source>
</evidence>
<evidence type="ECO:0000256" key="2">
    <source>
        <dbReference type="ARBA" id="ARBA00005742"/>
    </source>
</evidence>
<gene>
    <name evidence="11" type="ORF">BBI17_007034</name>
    <name evidence="12" type="ORF">BBO99_00007129</name>
    <name evidence="9" type="ORF">JM16_006585</name>
    <name evidence="10" type="ORF">JM18_006518</name>
</gene>
<evidence type="ECO:0000313" key="9">
    <source>
        <dbReference type="EMBL" id="KAG2520774.1"/>
    </source>
</evidence>
<dbReference type="PANTHER" id="PTHR13077:SF6">
    <property type="entry name" value="SELENOPROTEIN F"/>
    <property type="match status" value="1"/>
</dbReference>
<dbReference type="STRING" id="325452.A0A3R7HFM7"/>
<protein>
    <recommendedName>
        <fullName evidence="6">Selenoprotein F</fullName>
    </recommendedName>
</protein>
<dbReference type="Proteomes" id="UP000792063">
    <property type="component" value="Unassembled WGS sequence"/>
</dbReference>
<dbReference type="EMBL" id="JPWU03000246">
    <property type="protein sequence ID" value="KAG2521547.1"/>
    <property type="molecule type" value="Genomic_DNA"/>
</dbReference>
<dbReference type="Proteomes" id="UP000285883">
    <property type="component" value="Unassembled WGS sequence"/>
</dbReference>
<evidence type="ECO:0000256" key="6">
    <source>
        <dbReference type="ARBA" id="ARBA00040775"/>
    </source>
</evidence>
<dbReference type="Proteomes" id="UP000285624">
    <property type="component" value="Unassembled WGS sequence"/>
</dbReference>
<comment type="subcellular location">
    <subcellularLocation>
        <location evidence="1">Endoplasmic reticulum lumen</location>
    </subcellularLocation>
</comment>
<feature type="chain" id="PRO_5036092312" description="Selenoprotein F" evidence="7">
    <location>
        <begin position="17"/>
        <end position="197"/>
    </location>
</feature>
<dbReference type="InterPro" id="IPR036249">
    <property type="entry name" value="Thioredoxin-like_sf"/>
</dbReference>
<keyword evidence="3 7" id="KW-0732">Signal</keyword>
<evidence type="ECO:0000256" key="3">
    <source>
        <dbReference type="ARBA" id="ARBA00022729"/>
    </source>
</evidence>
<feature type="domain" description="Selenoprotein F/M" evidence="8">
    <location>
        <begin position="105"/>
        <end position="177"/>
    </location>
</feature>
<proteinExistence type="inferred from homology"/>
<comment type="similarity">
    <text evidence="2">Belongs to the selenoprotein M/F family.</text>
</comment>
<evidence type="ECO:0000256" key="5">
    <source>
        <dbReference type="ARBA" id="ARBA00022933"/>
    </source>
</evidence>
<keyword evidence="5" id="KW-0712">Selenocysteine</keyword>
<dbReference type="InterPro" id="IPR038219">
    <property type="entry name" value="Sep15/SelM_sf"/>
</dbReference>
<evidence type="ECO:0000313" key="13">
    <source>
        <dbReference type="Proteomes" id="UP000285624"/>
    </source>
</evidence>
<dbReference type="EMBL" id="MBDN02000279">
    <property type="protein sequence ID" value="RLN76965.1"/>
    <property type="molecule type" value="Genomic_DNA"/>
</dbReference>
<name>A0A3R7HFM7_9STRA</name>
<dbReference type="EMBL" id="MAYM02000255">
    <property type="protein sequence ID" value="RLN44793.1"/>
    <property type="molecule type" value="Genomic_DNA"/>
</dbReference>
<sequence length="197" mass="22245">MHVLGYLLFLAACVSAQELSEGDIEASRSSDALSDRLERCTILGFDADALDCKLCEDLSTFLKPRLQSVKSKTLAAKSLLEECQNCCSDLQKTLGGDVGRRFSSVVLGVSKRRLKRYPKVASFVEHRAPHMERVEVQEINPRLPVLQFFNEQGEKVEEVSVAHWDEDAITEFIEAKLLPEEKKTVEEEEEVERSDEL</sequence>
<evidence type="ECO:0000256" key="7">
    <source>
        <dbReference type="SAM" id="SignalP"/>
    </source>
</evidence>
<dbReference type="GO" id="GO:0005788">
    <property type="term" value="C:endoplasmic reticulum lumen"/>
    <property type="evidence" value="ECO:0007669"/>
    <property type="project" value="UniProtKB-SubCell"/>
</dbReference>
<evidence type="ECO:0000313" key="11">
    <source>
        <dbReference type="EMBL" id="RLN44793.1"/>
    </source>
</evidence>
<reference evidence="9" key="3">
    <citation type="submission" date="2020-06" db="EMBL/GenBank/DDBJ databases">
        <authorList>
            <person name="Studholme D.J."/>
        </authorList>
    </citation>
    <scope>NUCLEOTIDE SEQUENCE</scope>
    <source>
        <strain evidence="9">NZFS 2646</strain>
        <strain evidence="10">NZFS 3630</strain>
    </source>
</reference>
<evidence type="ECO:0000256" key="1">
    <source>
        <dbReference type="ARBA" id="ARBA00004319"/>
    </source>
</evidence>
<evidence type="ECO:0000259" key="8">
    <source>
        <dbReference type="Pfam" id="PF08806"/>
    </source>
</evidence>
<dbReference type="InterPro" id="IPR039992">
    <property type="entry name" value="Sep15_SelM"/>
</dbReference>
<dbReference type="AlphaFoldDB" id="A0A3R7HFM7"/>
<dbReference type="PANTHER" id="PTHR13077">
    <property type="entry name" value="SELENOPROTEIN F"/>
    <property type="match status" value="1"/>
</dbReference>
<reference evidence="13 14" key="2">
    <citation type="submission" date="2018-07" db="EMBL/GenBank/DDBJ databases">
        <title>Genome sequencing of oomycete isolates from Chile give support for New Zealand origin for Phytophthora kernoviae and make available the first Nothophytophthora sp. genome.</title>
        <authorList>
            <person name="Studholme D.J."/>
            <person name="Sanfuentes E."/>
            <person name="Panda P."/>
            <person name="Hill R."/>
            <person name="Sambles C."/>
            <person name="Grant M."/>
            <person name="Williams N.M."/>
            <person name="Mcdougal R.L."/>
        </authorList>
    </citation>
    <scope>NUCLEOTIDE SEQUENCE [LARGE SCALE GENOMIC DNA]</scope>
    <source>
        <strain evidence="11">Chile2</strain>
        <strain evidence="12">Chile4</strain>
    </source>
</reference>
<accession>A0A3R7HFM7</accession>
<dbReference type="SUPFAM" id="SSF52833">
    <property type="entry name" value="Thioredoxin-like"/>
    <property type="match status" value="1"/>
</dbReference>
<dbReference type="GO" id="GO:0016491">
    <property type="term" value="F:oxidoreductase activity"/>
    <property type="evidence" value="ECO:0007669"/>
    <property type="project" value="TreeGrafter"/>
</dbReference>
<dbReference type="Proteomes" id="UP000785171">
    <property type="component" value="Unassembled WGS sequence"/>
</dbReference>
<dbReference type="EMBL" id="JPWV03000226">
    <property type="protein sequence ID" value="KAG2520774.1"/>
    <property type="molecule type" value="Genomic_DNA"/>
</dbReference>
<dbReference type="InterPro" id="IPR014912">
    <property type="entry name" value="Sep15_SelM_dom"/>
</dbReference>
<evidence type="ECO:0000313" key="10">
    <source>
        <dbReference type="EMBL" id="KAG2521547.1"/>
    </source>
</evidence>
<evidence type="ECO:0000313" key="14">
    <source>
        <dbReference type="Proteomes" id="UP000285883"/>
    </source>
</evidence>
<organism evidence="12 13">
    <name type="scientific">Phytophthora kernoviae</name>
    <dbReference type="NCBI Taxonomy" id="325452"/>
    <lineage>
        <taxon>Eukaryota</taxon>
        <taxon>Sar</taxon>
        <taxon>Stramenopiles</taxon>
        <taxon>Oomycota</taxon>
        <taxon>Peronosporomycetes</taxon>
        <taxon>Peronosporales</taxon>
        <taxon>Peronosporaceae</taxon>
        <taxon>Phytophthora</taxon>
    </lineage>
</organism>
<dbReference type="Pfam" id="PF08806">
    <property type="entry name" value="Sep15_SelM"/>
    <property type="match status" value="1"/>
</dbReference>
<keyword evidence="13" id="KW-1185">Reference proteome</keyword>